<dbReference type="RefSeq" id="WP_167398876.1">
    <property type="nucleotide sequence ID" value="NZ_JASPFP010000001.1"/>
</dbReference>
<gene>
    <name evidence="3" type="ORF">C8J26_3423</name>
</gene>
<keyword evidence="2" id="KW-0067">ATP-binding</keyword>
<evidence type="ECO:0000256" key="2">
    <source>
        <dbReference type="ARBA" id="ARBA00022840"/>
    </source>
</evidence>
<comment type="caution">
    <text evidence="3">The sequence shown here is derived from an EMBL/GenBank/DDBJ whole genome shotgun (WGS) entry which is preliminary data.</text>
</comment>
<dbReference type="PANTHER" id="PTHR32309:SF31">
    <property type="entry name" value="CAPSULAR EXOPOLYSACCHARIDE FAMILY"/>
    <property type="match status" value="1"/>
</dbReference>
<keyword evidence="1" id="KW-0547">Nucleotide-binding</keyword>
<dbReference type="PANTHER" id="PTHR32309">
    <property type="entry name" value="TYROSINE-PROTEIN KINASE"/>
    <property type="match status" value="1"/>
</dbReference>
<protein>
    <submittedName>
        <fullName evidence="3">Mrp family chromosome partitioning ATPase</fullName>
    </submittedName>
</protein>
<dbReference type="Pfam" id="PF10609">
    <property type="entry name" value="ParA"/>
    <property type="match status" value="1"/>
</dbReference>
<evidence type="ECO:0000256" key="1">
    <source>
        <dbReference type="ARBA" id="ARBA00022741"/>
    </source>
</evidence>
<dbReference type="InterPro" id="IPR005702">
    <property type="entry name" value="Wzc-like_C"/>
</dbReference>
<keyword evidence="4" id="KW-1185">Reference proteome</keyword>
<sequence length="268" mass="29410">MSMSTSMSMFDTLLLAESDTIAWDPRDDPISLVERGIVPLQRANLVRNDVYAFAMDDPRSQPFAMLRSRVLRHIGNTQAQLIAVTSAKPREGKSFVALNLAAGLSHIHPTWLIDADLRNPSIARRLGFTPLHGIDTFLHGDDAIVPLRCRLETDLLTVVAIHEAQADSARLLASPRAGKAFATLRTLAAGAVCIIDTPPVLEGDDLMILAQHVDAVLLVVEEGRTLHADLRESLRILSPTPVLGTVLNRTLLPVRAQYYGQYPYRSVP</sequence>
<evidence type="ECO:0000313" key="3">
    <source>
        <dbReference type="EMBL" id="PTQ59096.1"/>
    </source>
</evidence>
<dbReference type="SUPFAM" id="SSF52540">
    <property type="entry name" value="P-loop containing nucleoside triphosphate hydrolases"/>
    <property type="match status" value="1"/>
</dbReference>
<proteinExistence type="predicted"/>
<dbReference type="InterPro" id="IPR050445">
    <property type="entry name" value="Bact_polysacc_biosynth/exp"/>
</dbReference>
<dbReference type="InterPro" id="IPR027417">
    <property type="entry name" value="P-loop_NTPase"/>
</dbReference>
<reference evidence="3 4" key="1">
    <citation type="submission" date="2018-04" db="EMBL/GenBank/DDBJ databases">
        <title>Genomic Encyclopedia of Type Strains, Phase III (KMG-III): the genomes of soil and plant-associated and newly described type strains.</title>
        <authorList>
            <person name="Whitman W."/>
        </authorList>
    </citation>
    <scope>NUCLEOTIDE SEQUENCE [LARGE SCALE GENOMIC DNA]</scope>
    <source>
        <strain evidence="3 4">MA101b</strain>
    </source>
</reference>
<accession>A0A2T5GIE9</accession>
<dbReference type="GO" id="GO:0005524">
    <property type="term" value="F:ATP binding"/>
    <property type="evidence" value="ECO:0007669"/>
    <property type="project" value="UniProtKB-KW"/>
</dbReference>
<dbReference type="InterPro" id="IPR033756">
    <property type="entry name" value="YlxH/NBP35"/>
</dbReference>
<dbReference type="Proteomes" id="UP000244189">
    <property type="component" value="Unassembled WGS sequence"/>
</dbReference>
<name>A0A2T5GIE9_9SPHN</name>
<dbReference type="EMBL" id="QAOG01000006">
    <property type="protein sequence ID" value="PTQ59096.1"/>
    <property type="molecule type" value="Genomic_DNA"/>
</dbReference>
<evidence type="ECO:0000313" key="4">
    <source>
        <dbReference type="Proteomes" id="UP000244189"/>
    </source>
</evidence>
<dbReference type="AlphaFoldDB" id="A0A2T5GIE9"/>
<dbReference type="Gene3D" id="3.40.50.300">
    <property type="entry name" value="P-loop containing nucleotide triphosphate hydrolases"/>
    <property type="match status" value="1"/>
</dbReference>
<dbReference type="CDD" id="cd05387">
    <property type="entry name" value="BY-kinase"/>
    <property type="match status" value="1"/>
</dbReference>
<organism evidence="3 4">
    <name type="scientific">Sphingomonas aurantiaca</name>
    <dbReference type="NCBI Taxonomy" id="185949"/>
    <lineage>
        <taxon>Bacteria</taxon>
        <taxon>Pseudomonadati</taxon>
        <taxon>Pseudomonadota</taxon>
        <taxon>Alphaproteobacteria</taxon>
        <taxon>Sphingomonadales</taxon>
        <taxon>Sphingomonadaceae</taxon>
        <taxon>Sphingomonas</taxon>
    </lineage>
</organism>